<comment type="caution">
    <text evidence="1">The sequence shown here is derived from an EMBL/GenBank/DDBJ whole genome shotgun (WGS) entry which is preliminary data.</text>
</comment>
<proteinExistence type="predicted"/>
<keyword evidence="2" id="KW-1185">Reference proteome</keyword>
<evidence type="ECO:0000313" key="2">
    <source>
        <dbReference type="Proteomes" id="UP001597469"/>
    </source>
</evidence>
<dbReference type="RefSeq" id="WP_381525815.1">
    <property type="nucleotide sequence ID" value="NZ_JBHULN010000016.1"/>
</dbReference>
<organism evidence="1 2">
    <name type="scientific">Spirosoma soli</name>
    <dbReference type="NCBI Taxonomy" id="1770529"/>
    <lineage>
        <taxon>Bacteria</taxon>
        <taxon>Pseudomonadati</taxon>
        <taxon>Bacteroidota</taxon>
        <taxon>Cytophagia</taxon>
        <taxon>Cytophagales</taxon>
        <taxon>Cytophagaceae</taxon>
        <taxon>Spirosoma</taxon>
    </lineage>
</organism>
<gene>
    <name evidence="1" type="ORF">ACFSUS_21430</name>
</gene>
<dbReference type="Proteomes" id="UP001597469">
    <property type="component" value="Unassembled WGS sequence"/>
</dbReference>
<dbReference type="EMBL" id="JBHULN010000016">
    <property type="protein sequence ID" value="MFD2573219.1"/>
    <property type="molecule type" value="Genomic_DNA"/>
</dbReference>
<dbReference type="InterPro" id="IPR058238">
    <property type="entry name" value="Lant_leader_dom"/>
</dbReference>
<dbReference type="NCBIfam" id="NF038153">
    <property type="entry name" value="lant_leader_L1a"/>
    <property type="match status" value="1"/>
</dbReference>
<accession>A0ABW5M949</accession>
<evidence type="ECO:0000313" key="1">
    <source>
        <dbReference type="EMBL" id="MFD2573219.1"/>
    </source>
</evidence>
<protein>
    <submittedName>
        <fullName evidence="1">Class I lanthipeptide</fullName>
    </submittedName>
</protein>
<reference evidence="2" key="1">
    <citation type="journal article" date="2019" name="Int. J. Syst. Evol. Microbiol.">
        <title>The Global Catalogue of Microorganisms (GCM) 10K type strain sequencing project: providing services to taxonomists for standard genome sequencing and annotation.</title>
        <authorList>
            <consortium name="The Broad Institute Genomics Platform"/>
            <consortium name="The Broad Institute Genome Sequencing Center for Infectious Disease"/>
            <person name="Wu L."/>
            <person name="Ma J."/>
        </authorList>
    </citation>
    <scope>NUCLEOTIDE SEQUENCE [LARGE SCALE GENOMIC DNA]</scope>
    <source>
        <strain evidence="2">KCTC 42805</strain>
    </source>
</reference>
<name>A0ABW5M949_9BACT</name>
<sequence length="59" mass="6346">MKLTTSNKLSLRKMTVASLNGTQLAVIQAGQQSLVRNMTDIPSDSTSVGIQRSCMCPSF</sequence>